<feature type="signal peptide" evidence="1">
    <location>
        <begin position="1"/>
        <end position="19"/>
    </location>
</feature>
<protein>
    <submittedName>
        <fullName evidence="2">Uncharacterized protein</fullName>
    </submittedName>
</protein>
<dbReference type="Proteomes" id="UP000887567">
    <property type="component" value="Unplaced"/>
</dbReference>
<dbReference type="RefSeq" id="XP_020909625.1">
    <property type="nucleotide sequence ID" value="XM_021053966.2"/>
</dbReference>
<dbReference type="OrthoDB" id="5958180at2759"/>
<dbReference type="GeneID" id="110247524"/>
<name>A0A913XTS9_EXADI</name>
<keyword evidence="3" id="KW-1185">Reference proteome</keyword>
<dbReference type="AlphaFoldDB" id="A0A913XTS9"/>
<keyword evidence="1" id="KW-0732">Signal</keyword>
<reference evidence="2" key="1">
    <citation type="submission" date="2022-11" db="UniProtKB">
        <authorList>
            <consortium name="EnsemblMetazoa"/>
        </authorList>
    </citation>
    <scope>IDENTIFICATION</scope>
</reference>
<dbReference type="KEGG" id="epa:110247524"/>
<dbReference type="EnsemblMetazoa" id="XM_021053966.2">
    <property type="protein sequence ID" value="XP_020909625.1"/>
    <property type="gene ID" value="LOC110247524"/>
</dbReference>
<organism evidence="2 3">
    <name type="scientific">Exaiptasia diaphana</name>
    <name type="common">Tropical sea anemone</name>
    <name type="synonym">Aiptasia pulchella</name>
    <dbReference type="NCBI Taxonomy" id="2652724"/>
    <lineage>
        <taxon>Eukaryota</taxon>
        <taxon>Metazoa</taxon>
        <taxon>Cnidaria</taxon>
        <taxon>Anthozoa</taxon>
        <taxon>Hexacorallia</taxon>
        <taxon>Actiniaria</taxon>
        <taxon>Aiptasiidae</taxon>
        <taxon>Exaiptasia</taxon>
    </lineage>
</organism>
<evidence type="ECO:0000313" key="2">
    <source>
        <dbReference type="EnsemblMetazoa" id="XP_020909625.1"/>
    </source>
</evidence>
<feature type="chain" id="PRO_5036917969" evidence="1">
    <location>
        <begin position="20"/>
        <end position="83"/>
    </location>
</feature>
<evidence type="ECO:0000313" key="3">
    <source>
        <dbReference type="Proteomes" id="UP000887567"/>
    </source>
</evidence>
<sequence>MKYFIALLVVAIGVAVVCAEHEELYELVREIAQDSPRFHAKRCINKFKSNICGGLVTQESCARSDSRMGKFALKFCRFMCGNC</sequence>
<accession>A0A913XTS9</accession>
<proteinExistence type="predicted"/>
<evidence type="ECO:0000256" key="1">
    <source>
        <dbReference type="SAM" id="SignalP"/>
    </source>
</evidence>